<sequence>MFLLSENIDGQALNTENIKTELPQIIPASPTVASLMKFEEVPVSGYTGIPDINIPLYKLSTHSKDIELDISLKYHPSNVKADNVAGDVGLGWSIFAGGTISRTVRGLPDEELVMAGTSQNGKVGIYHTTINNHNNIYYQWIENPVNFEQNNPNIANEYYWETAENGKYDTEHDLWQFNFMGNTGSFYLKKIGNQLTVEPLNDYRLNIQTHFETHYNQPYTPKGFTIFDEKGYKYIFDVYETTIKSTDGLHHTIQNNNNVSFNTHSDEKEFRSSFHLTKVIDSNNKTVFDISYDDTVFKENNLQYNKTRNEYDNAALNAMKYANCWGEIPPMESTVISNNIVTTKKIKTITIADKAIIDFTYLTGRDDYSTNSSTPFLKEIQLKNINQSLVSKFTLDYDYNQIIVKRMFLKSIVKSYPNQSSTEKHEFYYKRNSPSGNPSVFGRDFWGYFNTFNSDNCNAQDITYMRDASPKVSTYDLLQKIKYPTKGSGIFLFEPNQYSFSGNEPINDFAENPDNSTFVETVPYYFNNSSSTQNIPVSTEKRKIIVYPSIVLDNDSSNWTRTFQISKIVNGQNIPIGSIHCILPEANCCREFILEPNTQYVFRRHNFDLNYTGTDNMTVNYYSFNTNNKFLYGGGNRIKKVGYFDGDISQDYYEASGQNITPNKEKIYNYNLPSDRFRSSGSLVFGKPKFEEYRFVKQSGTKCELPPYSSSQTYSQDYQYLSKFIISNQEQVFTQGSSVGYKNVKITETGLGSTEQIFSSPIDYPETELITYTKPYLPSKNIDYKRGLLLEERIKNESGRLLNETINTYSFENYEKTYGYRFNRPDGMLFQGKLKPIHNYQGYLAAQQMTQTEILDCSNSFSCNSFSKFHLLGTSPVNDIDFYPLISAYGWAKLTNKTTRNYFYEGTTQKVMEQNETFEYNSTNKMISEHWVTTSDDNSIKTKYYYDTDNNSIYSQNRISEIKKIETLKNDILVNTKEIDYSNTWSDNVSYLPKFIKESHGNNPLQTQLTYDQYDDKGNLLQYSTKNGIPTSIIWGYHKTQPIAKIEGALYDNIKNNSLITAIINASNADAADPATENNLITALDALRNDINFKNFQMATITYDPLIGVTTLTPPSGIREIYRYDTANRLEKIVDEEGKILKENTYNYKP</sequence>
<evidence type="ECO:0008006" key="3">
    <source>
        <dbReference type="Google" id="ProtNLM"/>
    </source>
</evidence>
<gene>
    <name evidence="1" type="ORF">IX39_04200</name>
</gene>
<dbReference type="AlphaFoldDB" id="A0A085Z601"/>
<evidence type="ECO:0000313" key="1">
    <source>
        <dbReference type="EMBL" id="KFE99864.1"/>
    </source>
</evidence>
<evidence type="ECO:0000313" key="2">
    <source>
        <dbReference type="Proteomes" id="UP000028713"/>
    </source>
</evidence>
<dbReference type="Proteomes" id="UP000028713">
    <property type="component" value="Unassembled WGS sequence"/>
</dbReference>
<organism evidence="1 2">
    <name type="scientific">Chryseobacterium formosense</name>
    <dbReference type="NCBI Taxonomy" id="236814"/>
    <lineage>
        <taxon>Bacteria</taxon>
        <taxon>Pseudomonadati</taxon>
        <taxon>Bacteroidota</taxon>
        <taxon>Flavobacteriia</taxon>
        <taxon>Flavobacteriales</taxon>
        <taxon>Weeksellaceae</taxon>
        <taxon>Chryseobacterium group</taxon>
        <taxon>Chryseobacterium</taxon>
    </lineage>
</organism>
<dbReference type="STRING" id="236814.IX39_04200"/>
<proteinExistence type="predicted"/>
<name>A0A085Z601_9FLAO</name>
<reference evidence="1 2" key="1">
    <citation type="submission" date="2014-07" db="EMBL/GenBank/DDBJ databases">
        <title>Genome of Chryseobacterium formosense LMG 24722.</title>
        <authorList>
            <person name="Pipes S.E."/>
            <person name="Stropko S.J."/>
            <person name="Newman J.D."/>
        </authorList>
    </citation>
    <scope>NUCLEOTIDE SEQUENCE [LARGE SCALE GENOMIC DNA]</scope>
    <source>
        <strain evidence="1 2">LMG 24722</strain>
    </source>
</reference>
<comment type="caution">
    <text evidence="1">The sequence shown here is derived from an EMBL/GenBank/DDBJ whole genome shotgun (WGS) entry which is preliminary data.</text>
</comment>
<keyword evidence="2" id="KW-1185">Reference proteome</keyword>
<accession>A0A085Z601</accession>
<protein>
    <recommendedName>
        <fullName evidence="3">YD repeat-containing protein</fullName>
    </recommendedName>
</protein>
<dbReference type="EMBL" id="JPRP01000001">
    <property type="protein sequence ID" value="KFE99864.1"/>
    <property type="molecule type" value="Genomic_DNA"/>
</dbReference>
<dbReference type="eggNOG" id="COG3209">
    <property type="taxonomic scope" value="Bacteria"/>
</dbReference>